<dbReference type="Pfam" id="PF16912">
    <property type="entry name" value="Glu_dehyd_C"/>
    <property type="match status" value="1"/>
</dbReference>
<dbReference type="AlphaFoldDB" id="A0A7K4FPG0"/>
<dbReference type="PANTHER" id="PTHR43401:SF2">
    <property type="entry name" value="L-THREONINE 3-DEHYDROGENASE"/>
    <property type="match status" value="1"/>
</dbReference>
<dbReference type="InterPro" id="IPR031640">
    <property type="entry name" value="Glu_dehyd_C"/>
</dbReference>
<sequence>MTLTTSAPGGGISYGRINMPDYKDGKAKIRPVYTGICGTDRAEIAGHLPFAYNPTGQNYMVIGHEAVCQVIDIGENNSRIRPGDYVIPIVRRRGTCINCRIGRQDNCSDADNDITEAGIRGADGFNSEYFFDSPENLIKVNDSSMAMLSTLTEPAKNVMKAFEIFDKLTKRSIFEAEDSTYISKNCLIIGTGSEAFLYAFMAREYDMTVYLTNRHRLLEEKMGIIEGIHGLFYNYLEENGPDKIDLLIDTSGDPAAVMKFVKKLNYNGIAILFGTNGAASDSPLTGNDLNYIIEHNIAISGSVDGSKKHYMDAIGYLEKWRSSSGGIINKLITGIYKPEDTEIFRAKPPEEIKSIIKW</sequence>
<dbReference type="SUPFAM" id="SSF50129">
    <property type="entry name" value="GroES-like"/>
    <property type="match status" value="1"/>
</dbReference>
<dbReference type="GO" id="GO:0046872">
    <property type="term" value="F:metal ion binding"/>
    <property type="evidence" value="ECO:0007669"/>
    <property type="project" value="UniProtKB-KW"/>
</dbReference>
<evidence type="ECO:0000259" key="6">
    <source>
        <dbReference type="Pfam" id="PF16912"/>
    </source>
</evidence>
<feature type="domain" description="Alcohol dehydrogenase-like N-terminal" evidence="5">
    <location>
        <begin position="24"/>
        <end position="141"/>
    </location>
</feature>
<feature type="domain" description="Glucose dehydrogenase C-terminal" evidence="6">
    <location>
        <begin position="148"/>
        <end position="356"/>
    </location>
</feature>
<evidence type="ECO:0000313" key="7">
    <source>
        <dbReference type="EMBL" id="NOL60914.1"/>
    </source>
</evidence>
<reference evidence="7 8" key="1">
    <citation type="submission" date="2020-05" db="EMBL/GenBank/DDBJ databases">
        <authorList>
            <person name="Zhang R."/>
        </authorList>
    </citation>
    <scope>NUCLEOTIDE SEQUENCE [LARGE SCALE GENOMIC DNA]</scope>
    <source>
        <strain evidence="7 8">DSM 28986</strain>
    </source>
</reference>
<dbReference type="Gene3D" id="3.90.180.10">
    <property type="entry name" value="Medium-chain alcohol dehydrogenases, catalytic domain"/>
    <property type="match status" value="1"/>
</dbReference>
<proteinExistence type="predicted"/>
<dbReference type="EMBL" id="JABGBP010000331">
    <property type="protein sequence ID" value="NOL60914.1"/>
    <property type="molecule type" value="Genomic_DNA"/>
</dbReference>
<evidence type="ECO:0000256" key="1">
    <source>
        <dbReference type="ARBA" id="ARBA00001947"/>
    </source>
</evidence>
<evidence type="ECO:0000256" key="4">
    <source>
        <dbReference type="ARBA" id="ARBA00023002"/>
    </source>
</evidence>
<dbReference type="InterPro" id="IPR013154">
    <property type="entry name" value="ADH-like_N"/>
</dbReference>
<evidence type="ECO:0000259" key="5">
    <source>
        <dbReference type="Pfam" id="PF08240"/>
    </source>
</evidence>
<dbReference type="Gene3D" id="3.40.50.720">
    <property type="entry name" value="NAD(P)-binding Rossmann-like Domain"/>
    <property type="match status" value="1"/>
</dbReference>
<keyword evidence="4" id="KW-0560">Oxidoreductase</keyword>
<organism evidence="7 8">
    <name type="scientific">Ferroplasma acidiphilum</name>
    <dbReference type="NCBI Taxonomy" id="74969"/>
    <lineage>
        <taxon>Archaea</taxon>
        <taxon>Methanobacteriati</taxon>
        <taxon>Thermoplasmatota</taxon>
        <taxon>Thermoplasmata</taxon>
        <taxon>Thermoplasmatales</taxon>
        <taxon>Ferroplasmaceae</taxon>
        <taxon>Ferroplasma</taxon>
    </lineage>
</organism>
<dbReference type="GO" id="GO:0051262">
    <property type="term" value="P:protein tetramerization"/>
    <property type="evidence" value="ECO:0007669"/>
    <property type="project" value="UniProtKB-ARBA"/>
</dbReference>
<dbReference type="GO" id="GO:0044281">
    <property type="term" value="P:small molecule metabolic process"/>
    <property type="evidence" value="ECO:0007669"/>
    <property type="project" value="UniProtKB-ARBA"/>
</dbReference>
<comment type="caution">
    <text evidence="7">The sequence shown here is derived from an EMBL/GenBank/DDBJ whole genome shotgun (WGS) entry which is preliminary data.</text>
</comment>
<evidence type="ECO:0000313" key="8">
    <source>
        <dbReference type="Proteomes" id="UP000546917"/>
    </source>
</evidence>
<dbReference type="InterPro" id="IPR036291">
    <property type="entry name" value="NAD(P)-bd_dom_sf"/>
</dbReference>
<dbReference type="InterPro" id="IPR050129">
    <property type="entry name" value="Zn_alcohol_dh"/>
</dbReference>
<dbReference type="GO" id="GO:0043168">
    <property type="term" value="F:anion binding"/>
    <property type="evidence" value="ECO:0007669"/>
    <property type="project" value="UniProtKB-ARBA"/>
</dbReference>
<dbReference type="PANTHER" id="PTHR43401">
    <property type="entry name" value="L-THREONINE 3-DEHYDROGENASE"/>
    <property type="match status" value="1"/>
</dbReference>
<evidence type="ECO:0000256" key="3">
    <source>
        <dbReference type="ARBA" id="ARBA00022833"/>
    </source>
</evidence>
<keyword evidence="2" id="KW-0479">Metal-binding</keyword>
<dbReference type="GO" id="GO:0016616">
    <property type="term" value="F:oxidoreductase activity, acting on the CH-OH group of donors, NAD or NADP as acceptor"/>
    <property type="evidence" value="ECO:0007669"/>
    <property type="project" value="UniProtKB-ARBA"/>
</dbReference>
<dbReference type="InterPro" id="IPR011032">
    <property type="entry name" value="GroES-like_sf"/>
</dbReference>
<accession>A0A7K4FPG0</accession>
<protein>
    <submittedName>
        <fullName evidence="7">Alcohol dehydrogenase catalytic domain-containing protein</fullName>
    </submittedName>
</protein>
<gene>
    <name evidence="7" type="ORF">HLB00_08780</name>
</gene>
<comment type="cofactor">
    <cofactor evidence="1">
        <name>Zn(2+)</name>
        <dbReference type="ChEBI" id="CHEBI:29105"/>
    </cofactor>
</comment>
<dbReference type="GO" id="GO:0030554">
    <property type="term" value="F:adenyl nucleotide binding"/>
    <property type="evidence" value="ECO:0007669"/>
    <property type="project" value="UniProtKB-ARBA"/>
</dbReference>
<name>A0A7K4FPG0_9ARCH</name>
<dbReference type="Pfam" id="PF08240">
    <property type="entry name" value="ADH_N"/>
    <property type="match status" value="1"/>
</dbReference>
<keyword evidence="3" id="KW-0862">Zinc</keyword>
<evidence type="ECO:0000256" key="2">
    <source>
        <dbReference type="ARBA" id="ARBA00022723"/>
    </source>
</evidence>
<dbReference type="SUPFAM" id="SSF51735">
    <property type="entry name" value="NAD(P)-binding Rossmann-fold domains"/>
    <property type="match status" value="1"/>
</dbReference>
<dbReference type="Proteomes" id="UP000546917">
    <property type="component" value="Unassembled WGS sequence"/>
</dbReference>